<name>A0ABU6WQ24_9FABA</name>
<reference evidence="2 3" key="1">
    <citation type="journal article" date="2023" name="Plants (Basel)">
        <title>Bridging the Gap: Combining Genomics and Transcriptomics Approaches to Understand Stylosanthes scabra, an Orphan Legume from the Brazilian Caatinga.</title>
        <authorList>
            <person name="Ferreira-Neto J.R.C."/>
            <person name="da Silva M.D."/>
            <person name="Binneck E."/>
            <person name="de Melo N.F."/>
            <person name="da Silva R.H."/>
            <person name="de Melo A.L.T.M."/>
            <person name="Pandolfi V."/>
            <person name="Bustamante F.O."/>
            <person name="Brasileiro-Vidal A.C."/>
            <person name="Benko-Iseppon A.M."/>
        </authorList>
    </citation>
    <scope>NUCLEOTIDE SEQUENCE [LARGE SCALE GENOMIC DNA]</scope>
    <source>
        <tissue evidence="2">Leaves</tissue>
    </source>
</reference>
<evidence type="ECO:0000313" key="2">
    <source>
        <dbReference type="EMBL" id="MED6186380.1"/>
    </source>
</evidence>
<organism evidence="2 3">
    <name type="scientific">Stylosanthes scabra</name>
    <dbReference type="NCBI Taxonomy" id="79078"/>
    <lineage>
        <taxon>Eukaryota</taxon>
        <taxon>Viridiplantae</taxon>
        <taxon>Streptophyta</taxon>
        <taxon>Embryophyta</taxon>
        <taxon>Tracheophyta</taxon>
        <taxon>Spermatophyta</taxon>
        <taxon>Magnoliopsida</taxon>
        <taxon>eudicotyledons</taxon>
        <taxon>Gunneridae</taxon>
        <taxon>Pentapetalae</taxon>
        <taxon>rosids</taxon>
        <taxon>fabids</taxon>
        <taxon>Fabales</taxon>
        <taxon>Fabaceae</taxon>
        <taxon>Papilionoideae</taxon>
        <taxon>50 kb inversion clade</taxon>
        <taxon>dalbergioids sensu lato</taxon>
        <taxon>Dalbergieae</taxon>
        <taxon>Pterocarpus clade</taxon>
        <taxon>Stylosanthes</taxon>
    </lineage>
</organism>
<dbReference type="Proteomes" id="UP001341840">
    <property type="component" value="Unassembled WGS sequence"/>
</dbReference>
<dbReference type="EMBL" id="JASCZI010181912">
    <property type="protein sequence ID" value="MED6186380.1"/>
    <property type="molecule type" value="Genomic_DNA"/>
</dbReference>
<gene>
    <name evidence="2" type="ORF">PIB30_066121</name>
</gene>
<sequence>MRGIKNTPKNSLNYLKATIDPNDVTARSRGGDRAGARSALTPGVTADRAVVRVRRAVAWPGQNPPKWLPGDRAIAQ</sequence>
<feature type="region of interest" description="Disordered" evidence="1">
    <location>
        <begin position="22"/>
        <end position="41"/>
    </location>
</feature>
<evidence type="ECO:0000256" key="1">
    <source>
        <dbReference type="SAM" id="MobiDB-lite"/>
    </source>
</evidence>
<protein>
    <submittedName>
        <fullName evidence="2">Uncharacterized protein</fullName>
    </submittedName>
</protein>
<accession>A0ABU6WQ24</accession>
<proteinExistence type="predicted"/>
<keyword evidence="3" id="KW-1185">Reference proteome</keyword>
<evidence type="ECO:0000313" key="3">
    <source>
        <dbReference type="Proteomes" id="UP001341840"/>
    </source>
</evidence>
<comment type="caution">
    <text evidence="2">The sequence shown here is derived from an EMBL/GenBank/DDBJ whole genome shotgun (WGS) entry which is preliminary data.</text>
</comment>